<name>A0AC34Q4D6_9BILA</name>
<reference evidence="2" key="1">
    <citation type="submission" date="2022-11" db="UniProtKB">
        <authorList>
            <consortium name="WormBaseParasite"/>
        </authorList>
    </citation>
    <scope>IDENTIFICATION</scope>
</reference>
<evidence type="ECO:0000313" key="2">
    <source>
        <dbReference type="WBParaSite" id="JU765_v2.g12727.t1"/>
    </source>
</evidence>
<dbReference type="Proteomes" id="UP000887576">
    <property type="component" value="Unplaced"/>
</dbReference>
<dbReference type="WBParaSite" id="JU765_v2.g12727.t1">
    <property type="protein sequence ID" value="JU765_v2.g12727.t1"/>
    <property type="gene ID" value="JU765_v2.g12727"/>
</dbReference>
<sequence>MINILHVCFAISSPVFSNVEEAVKSAEHIYHRLVDDFFDDIRLVRSRLVDLEIPFSKLPEPIIKQAPRKNMSDAAPDGLLSLGSKEKSLFLQQTNDIKDEFILVLDHFSTTNVVDFTIRPIIKYVQEPKLVLKVKNMTEHCHFVKIGSSKYKMLNKQEGLLNVNLNEQENAEVLELCCRKIERNVDVSNEADDDNFTYKCPVIVKYSKNYEASTAVTVPSSSSTDPKKVHRVLPVEKDKKDTLLFSKPSSSTWTKSPLKRKGIQTQIKSKKPRTSNTGENQEQGNLQDFTKMINSDTTKVDCGPDLNALSELFGPTKTDSGVNGSTKQPGQLSLEEKKRLALENEKPTILEPMKPTKSQPMNSMMSTTNKPAAPLSTATNSLFDTGLTKPLSMFPSPPKSTTSDSFNFDNAVATVSPAKNASNFGNFSSSPMNSSTFSIPPPPSSLNPVQRTVTVPIYQAQFLCVYEITIEKTRSHVKYG</sequence>
<proteinExistence type="predicted"/>
<organism evidence="1 2">
    <name type="scientific">Panagrolaimus sp. JU765</name>
    <dbReference type="NCBI Taxonomy" id="591449"/>
    <lineage>
        <taxon>Eukaryota</taxon>
        <taxon>Metazoa</taxon>
        <taxon>Ecdysozoa</taxon>
        <taxon>Nematoda</taxon>
        <taxon>Chromadorea</taxon>
        <taxon>Rhabditida</taxon>
        <taxon>Tylenchina</taxon>
        <taxon>Panagrolaimomorpha</taxon>
        <taxon>Panagrolaimoidea</taxon>
        <taxon>Panagrolaimidae</taxon>
        <taxon>Panagrolaimus</taxon>
    </lineage>
</organism>
<evidence type="ECO:0000313" key="1">
    <source>
        <dbReference type="Proteomes" id="UP000887576"/>
    </source>
</evidence>
<protein>
    <submittedName>
        <fullName evidence="2">Uncharacterized protein</fullName>
    </submittedName>
</protein>
<accession>A0AC34Q4D6</accession>